<name>A0A4R7J456_9ACTN</name>
<evidence type="ECO:0000313" key="2">
    <source>
        <dbReference type="Proteomes" id="UP000295371"/>
    </source>
</evidence>
<organism evidence="1 2">
    <name type="scientific">Naumannella halotolerans</name>
    <dbReference type="NCBI Taxonomy" id="993414"/>
    <lineage>
        <taxon>Bacteria</taxon>
        <taxon>Bacillati</taxon>
        <taxon>Actinomycetota</taxon>
        <taxon>Actinomycetes</taxon>
        <taxon>Propionibacteriales</taxon>
        <taxon>Propionibacteriaceae</taxon>
        <taxon>Naumannella</taxon>
    </lineage>
</organism>
<evidence type="ECO:0000313" key="1">
    <source>
        <dbReference type="EMBL" id="TDT31119.1"/>
    </source>
</evidence>
<protein>
    <submittedName>
        <fullName evidence="1">Uncharacterized protein</fullName>
    </submittedName>
</protein>
<accession>A0A4R7J456</accession>
<dbReference type="RefSeq" id="WP_133755430.1">
    <property type="nucleotide sequence ID" value="NZ_SOAW01000002.1"/>
</dbReference>
<gene>
    <name evidence="1" type="ORF">CLV29_2532</name>
</gene>
<keyword evidence="2" id="KW-1185">Reference proteome</keyword>
<dbReference type="Proteomes" id="UP000295371">
    <property type="component" value="Unassembled WGS sequence"/>
</dbReference>
<proteinExistence type="predicted"/>
<sequence length="95" mass="10961">MSILTVTQTNRFHDNPTDPTVHIHTYQWTGTATEACSRKWALLETSRADIKLEDCYFRMLAAHDRPRLRLRRHLRRPARHATVNLPAAGARTAAR</sequence>
<reference evidence="1 2" key="1">
    <citation type="submission" date="2019-03" db="EMBL/GenBank/DDBJ databases">
        <title>Genomic Encyclopedia of Archaeal and Bacterial Type Strains, Phase II (KMG-II): from individual species to whole genera.</title>
        <authorList>
            <person name="Goeker M."/>
        </authorList>
    </citation>
    <scope>NUCLEOTIDE SEQUENCE [LARGE SCALE GENOMIC DNA]</scope>
    <source>
        <strain evidence="1 2">DSM 24323</strain>
    </source>
</reference>
<dbReference type="AlphaFoldDB" id="A0A4R7J456"/>
<comment type="caution">
    <text evidence="1">The sequence shown here is derived from an EMBL/GenBank/DDBJ whole genome shotgun (WGS) entry which is preliminary data.</text>
</comment>
<dbReference type="EMBL" id="SOAW01000002">
    <property type="protein sequence ID" value="TDT31119.1"/>
    <property type="molecule type" value="Genomic_DNA"/>
</dbReference>